<keyword evidence="1" id="KW-0732">Signal</keyword>
<dbReference type="EMBL" id="JAZDRP010000002">
    <property type="protein sequence ID" value="MEE2525236.1"/>
    <property type="molecule type" value="Genomic_DNA"/>
</dbReference>
<organism evidence="3 4">
    <name type="scientific">Hyphobacterium lacteum</name>
    <dbReference type="NCBI Taxonomy" id="3116575"/>
    <lineage>
        <taxon>Bacteria</taxon>
        <taxon>Pseudomonadati</taxon>
        <taxon>Pseudomonadota</taxon>
        <taxon>Alphaproteobacteria</taxon>
        <taxon>Maricaulales</taxon>
        <taxon>Maricaulaceae</taxon>
        <taxon>Hyphobacterium</taxon>
    </lineage>
</organism>
<feature type="signal peptide" evidence="1">
    <location>
        <begin position="1"/>
        <end position="18"/>
    </location>
</feature>
<dbReference type="PANTHER" id="PTHR34406:SF1">
    <property type="entry name" value="PROTEIN YCEI"/>
    <property type="match status" value="1"/>
</dbReference>
<sequence>MKLLPLGLALLATAPAIASDWTLDPAASSVTFTTEVFSRPLTGSFGRFDADITFDRADLESARIEGRIFVASGATGNAQYDSEMTGIDGLDAEHHPVAVFVSTQISESDLCADAEGDCYVADGRLTIAGTTKAAQLPFRLVIDGDRAAADGHFTIHRGDFDVGSGLWGSEGENVEVWLHIEAIR</sequence>
<dbReference type="PANTHER" id="PTHR34406">
    <property type="entry name" value="PROTEIN YCEI"/>
    <property type="match status" value="1"/>
</dbReference>
<protein>
    <submittedName>
        <fullName evidence="3">YceI family protein</fullName>
    </submittedName>
</protein>
<reference evidence="3 4" key="1">
    <citation type="submission" date="2024-01" db="EMBL/GenBank/DDBJ databases">
        <title>Hyphobacterium bacterium isolated from marine sediment.</title>
        <authorList>
            <person name="Zhao S."/>
        </authorList>
    </citation>
    <scope>NUCLEOTIDE SEQUENCE [LARGE SCALE GENOMIC DNA]</scope>
    <source>
        <strain evidence="4">HN65</strain>
    </source>
</reference>
<dbReference type="Gene3D" id="2.40.128.110">
    <property type="entry name" value="Lipid/polyisoprenoid-binding, YceI-like"/>
    <property type="match status" value="1"/>
</dbReference>
<name>A0ABU7LMT1_9PROT</name>
<dbReference type="Proteomes" id="UP001354971">
    <property type="component" value="Unassembled WGS sequence"/>
</dbReference>
<dbReference type="SMART" id="SM00867">
    <property type="entry name" value="YceI"/>
    <property type="match status" value="1"/>
</dbReference>
<keyword evidence="4" id="KW-1185">Reference proteome</keyword>
<dbReference type="RefSeq" id="WP_330197901.1">
    <property type="nucleotide sequence ID" value="NZ_JAZDRP010000002.1"/>
</dbReference>
<evidence type="ECO:0000259" key="2">
    <source>
        <dbReference type="SMART" id="SM00867"/>
    </source>
</evidence>
<dbReference type="InterPro" id="IPR036761">
    <property type="entry name" value="TTHA0802/YceI-like_sf"/>
</dbReference>
<evidence type="ECO:0000313" key="3">
    <source>
        <dbReference type="EMBL" id="MEE2525236.1"/>
    </source>
</evidence>
<feature type="chain" id="PRO_5046512566" evidence="1">
    <location>
        <begin position="19"/>
        <end position="184"/>
    </location>
</feature>
<dbReference type="InterPro" id="IPR007372">
    <property type="entry name" value="Lipid/polyisoprenoid-bd_YceI"/>
</dbReference>
<evidence type="ECO:0000256" key="1">
    <source>
        <dbReference type="SAM" id="SignalP"/>
    </source>
</evidence>
<comment type="caution">
    <text evidence="3">The sequence shown here is derived from an EMBL/GenBank/DDBJ whole genome shotgun (WGS) entry which is preliminary data.</text>
</comment>
<evidence type="ECO:0000313" key="4">
    <source>
        <dbReference type="Proteomes" id="UP001354971"/>
    </source>
</evidence>
<proteinExistence type="predicted"/>
<dbReference type="SUPFAM" id="SSF101874">
    <property type="entry name" value="YceI-like"/>
    <property type="match status" value="1"/>
</dbReference>
<gene>
    <name evidence="3" type="ORF">V0U79_02585</name>
</gene>
<feature type="domain" description="Lipid/polyisoprenoid-binding YceI-like" evidence="2">
    <location>
        <begin position="20"/>
        <end position="183"/>
    </location>
</feature>
<dbReference type="Pfam" id="PF04264">
    <property type="entry name" value="YceI"/>
    <property type="match status" value="1"/>
</dbReference>
<accession>A0ABU7LMT1</accession>